<gene>
    <name evidence="2" type="ORF">ACH5RR_012621</name>
</gene>
<dbReference type="Gene3D" id="3.30.420.10">
    <property type="entry name" value="Ribonuclease H-like superfamily/Ribonuclease H"/>
    <property type="match status" value="1"/>
</dbReference>
<comment type="caution">
    <text evidence="2">The sequence shown here is derived from an EMBL/GenBank/DDBJ whole genome shotgun (WGS) entry which is preliminary data.</text>
</comment>
<dbReference type="InterPro" id="IPR001584">
    <property type="entry name" value="Integrase_cat-core"/>
</dbReference>
<dbReference type="InterPro" id="IPR036397">
    <property type="entry name" value="RNaseH_sf"/>
</dbReference>
<dbReference type="PROSITE" id="PS50994">
    <property type="entry name" value="INTEGRASE"/>
    <property type="match status" value="1"/>
</dbReference>
<evidence type="ECO:0000259" key="1">
    <source>
        <dbReference type="PROSITE" id="PS50994"/>
    </source>
</evidence>
<proteinExistence type="predicted"/>
<dbReference type="EMBL" id="JBJUIK010000005">
    <property type="protein sequence ID" value="KAL3527965.1"/>
    <property type="molecule type" value="Genomic_DNA"/>
</dbReference>
<dbReference type="InterPro" id="IPR012337">
    <property type="entry name" value="RNaseH-like_sf"/>
</dbReference>
<name>A0ABD3ABN5_9GENT</name>
<protein>
    <recommendedName>
        <fullName evidence="1">Integrase catalytic domain-containing protein</fullName>
    </recommendedName>
</protein>
<keyword evidence="3" id="KW-1185">Reference proteome</keyword>
<dbReference type="PANTHER" id="PTHR37984:SF5">
    <property type="entry name" value="PROTEIN NYNRIN-LIKE"/>
    <property type="match status" value="1"/>
</dbReference>
<dbReference type="InterPro" id="IPR050951">
    <property type="entry name" value="Retrovirus_Pol_polyprotein"/>
</dbReference>
<evidence type="ECO:0000313" key="3">
    <source>
        <dbReference type="Proteomes" id="UP001630127"/>
    </source>
</evidence>
<accession>A0ABD3ABN5</accession>
<dbReference type="AlphaFoldDB" id="A0ABD3ABN5"/>
<reference evidence="2 3" key="1">
    <citation type="submission" date="2024-11" db="EMBL/GenBank/DDBJ databases">
        <title>A near-complete genome assembly of Cinchona calisaya.</title>
        <authorList>
            <person name="Lian D.C."/>
            <person name="Zhao X.W."/>
            <person name="Wei L."/>
        </authorList>
    </citation>
    <scope>NUCLEOTIDE SEQUENCE [LARGE SCALE GENOMIC DNA]</scope>
    <source>
        <tissue evidence="2">Nenye</tissue>
    </source>
</reference>
<dbReference type="PANTHER" id="PTHR37984">
    <property type="entry name" value="PROTEIN CBG26694"/>
    <property type="match status" value="1"/>
</dbReference>
<feature type="domain" description="Integrase catalytic" evidence="1">
    <location>
        <begin position="19"/>
        <end position="153"/>
    </location>
</feature>
<dbReference type="Proteomes" id="UP001630127">
    <property type="component" value="Unassembled WGS sequence"/>
</dbReference>
<dbReference type="SUPFAM" id="SSF53098">
    <property type="entry name" value="Ribonuclease H-like"/>
    <property type="match status" value="1"/>
</dbReference>
<sequence length="153" mass="17738">MSSCDNCQKSKHENLPYPRLLQPLPIPTMAWSQITMDFVENLPKSQGFDTIMVVVDRLTKLGHFTALTAVKVARLFLDQVFKLHGVVEVMVSDKYKVFTYHFCKELFKLLGTTLHYSFAHHPQTDGQSERLNQCLETYLRCMCSERSSQWSRC</sequence>
<evidence type="ECO:0000313" key="2">
    <source>
        <dbReference type="EMBL" id="KAL3527965.1"/>
    </source>
</evidence>
<organism evidence="2 3">
    <name type="scientific">Cinchona calisaya</name>
    <dbReference type="NCBI Taxonomy" id="153742"/>
    <lineage>
        <taxon>Eukaryota</taxon>
        <taxon>Viridiplantae</taxon>
        <taxon>Streptophyta</taxon>
        <taxon>Embryophyta</taxon>
        <taxon>Tracheophyta</taxon>
        <taxon>Spermatophyta</taxon>
        <taxon>Magnoliopsida</taxon>
        <taxon>eudicotyledons</taxon>
        <taxon>Gunneridae</taxon>
        <taxon>Pentapetalae</taxon>
        <taxon>asterids</taxon>
        <taxon>lamiids</taxon>
        <taxon>Gentianales</taxon>
        <taxon>Rubiaceae</taxon>
        <taxon>Cinchonoideae</taxon>
        <taxon>Cinchoneae</taxon>
        <taxon>Cinchona</taxon>
    </lineage>
</organism>